<evidence type="ECO:0000256" key="3">
    <source>
        <dbReference type="SAM" id="MobiDB-lite"/>
    </source>
</evidence>
<dbReference type="InterPro" id="IPR024337">
    <property type="entry name" value="tRNA_splic_suSen54"/>
</dbReference>
<dbReference type="Pfam" id="PF12928">
    <property type="entry name" value="tRNA_int_end_N2"/>
    <property type="match status" value="1"/>
</dbReference>
<keyword evidence="6" id="KW-1185">Reference proteome</keyword>
<dbReference type="InterPro" id="IPR024336">
    <property type="entry name" value="tRNA_splic_suSen54_N"/>
</dbReference>
<name>A0A8J2X6B1_ZYGB2</name>
<evidence type="ECO:0000259" key="4">
    <source>
        <dbReference type="Pfam" id="PF12928"/>
    </source>
</evidence>
<gene>
    <name evidence="5" type="ORF">BN860_06458g</name>
</gene>
<feature type="domain" description="tRNA-splicing endonuclease subunit Sen54 N-terminal" evidence="4">
    <location>
        <begin position="69"/>
        <end position="138"/>
    </location>
</feature>
<keyword evidence="2" id="KW-0819">tRNA processing</keyword>
<evidence type="ECO:0000256" key="2">
    <source>
        <dbReference type="ARBA" id="ARBA00022694"/>
    </source>
</evidence>
<comment type="similarity">
    <text evidence="1">Belongs to the SEN54 family.</text>
</comment>
<organism evidence="5 6">
    <name type="scientific">Zygosaccharomyces bailii (strain CLIB 213 / ATCC 58445 / CBS 680 / BCRC 21525 / NBRC 1098 / NCYC 1416 / NRRL Y-2227)</name>
    <dbReference type="NCBI Taxonomy" id="1333698"/>
    <lineage>
        <taxon>Eukaryota</taxon>
        <taxon>Fungi</taxon>
        <taxon>Dikarya</taxon>
        <taxon>Ascomycota</taxon>
        <taxon>Saccharomycotina</taxon>
        <taxon>Saccharomycetes</taxon>
        <taxon>Saccharomycetales</taxon>
        <taxon>Saccharomycetaceae</taxon>
        <taxon>Zygosaccharomyces</taxon>
    </lineage>
</organism>
<evidence type="ECO:0000256" key="1">
    <source>
        <dbReference type="ARBA" id="ARBA00005736"/>
    </source>
</evidence>
<dbReference type="GO" id="GO:0000214">
    <property type="term" value="C:tRNA-intron endonuclease complex"/>
    <property type="evidence" value="ECO:0007669"/>
    <property type="project" value="TreeGrafter"/>
</dbReference>
<feature type="compositionally biased region" description="Basic residues" evidence="3">
    <location>
        <begin position="370"/>
        <end position="387"/>
    </location>
</feature>
<proteinExistence type="inferred from homology"/>
<dbReference type="EMBL" id="HG316455">
    <property type="protein sequence ID" value="CDF88283.1"/>
    <property type="molecule type" value="Genomic_DNA"/>
</dbReference>
<dbReference type="AlphaFoldDB" id="A0A8J2X6B1"/>
<dbReference type="GO" id="GO:0000379">
    <property type="term" value="P:tRNA-type intron splice site recognition and cleavage"/>
    <property type="evidence" value="ECO:0007669"/>
    <property type="project" value="TreeGrafter"/>
</dbReference>
<evidence type="ECO:0000313" key="6">
    <source>
        <dbReference type="Proteomes" id="UP000019375"/>
    </source>
</evidence>
<dbReference type="OrthoDB" id="408683at2759"/>
<dbReference type="Proteomes" id="UP000019375">
    <property type="component" value="Unassembled WGS sequence"/>
</dbReference>
<sequence>MEKDEELDIKAGAAADSDLEDDELIQDWSEAARLTVRASTLPKSGEKDYEPDGTNTQELLLYRARKAMFETLSHSVRGTVVKNQVKAYYDPDVHMAVIFQPKGNFLQTMGKMHKDGTVWLEFQEFLYLAERGTVTPFYKMQGIDWRYHELPLSIEEMYRLFQSQQEMDNFFVFAHLKRLGFAVMSSRSQTDSFFRADCRPRKLSFFENHCPFPHWRRSLHNMFFYNPWSFWIIRYTSTPQIYRNLNQLIPFYKAPKTVKDIENERMVSKEKPSYCVNLNVWKPKGDFKKKNPGLPDYQIVIYNKNDPQKHFPTYADLKTVFKSLDYKFDFLSNSDNWKWDEHTYHDGKLRCETLAKSKQKGPSMDNTKEKQRKMMPKKQHKFRSPRALQKSRLKNGYRSFLLAVVDDGLISFVKISEADFGSEDVWYTPYSSNYAHRNQ</sequence>
<evidence type="ECO:0000313" key="5">
    <source>
        <dbReference type="EMBL" id="CDF88283.1"/>
    </source>
</evidence>
<accession>A0A8J2X6B1</accession>
<protein>
    <submittedName>
        <fullName evidence="5">BN860_06458g1_1</fullName>
    </submittedName>
</protein>
<dbReference type="PANTHER" id="PTHR21027:SF1">
    <property type="entry name" value="TRNA-SPLICING ENDONUCLEASE SUBUNIT SEN54"/>
    <property type="match status" value="1"/>
</dbReference>
<dbReference type="PANTHER" id="PTHR21027">
    <property type="entry name" value="TRNA-SPLICING ENDONUCLEASE SUBUNIT SEN54"/>
    <property type="match status" value="1"/>
</dbReference>
<reference evidence="6" key="1">
    <citation type="journal article" date="2013" name="Genome Announc.">
        <title>Genome sequence of the food spoilage yeast Zygosaccharomyces bailii CLIB 213(T).</title>
        <authorList>
            <person name="Galeote V."/>
            <person name="Bigey F."/>
            <person name="Devillers H."/>
            <person name="Neuveglise C."/>
            <person name="Dequin S."/>
        </authorList>
    </citation>
    <scope>NUCLEOTIDE SEQUENCE [LARGE SCALE GENOMIC DNA]</scope>
    <source>
        <strain evidence="6">CLIB 213 / ATCC 58445 / CBS 680 / CCRC 21525 / NBRC 1098 / NCYC 1416 / NRRL Y-2227</strain>
    </source>
</reference>
<feature type="region of interest" description="Disordered" evidence="3">
    <location>
        <begin position="355"/>
        <end position="387"/>
    </location>
</feature>